<dbReference type="GO" id="GO:0007548">
    <property type="term" value="P:sex differentiation"/>
    <property type="evidence" value="ECO:0007669"/>
    <property type="project" value="TreeGrafter"/>
</dbReference>
<dbReference type="Pfam" id="PF00751">
    <property type="entry name" value="DM"/>
    <property type="match status" value="1"/>
</dbReference>
<evidence type="ECO:0000313" key="9">
    <source>
        <dbReference type="Ensembl" id="ENSSFOP00015071128.1"/>
    </source>
</evidence>
<evidence type="ECO:0000256" key="6">
    <source>
        <dbReference type="PROSITE-ProRule" id="PRU00070"/>
    </source>
</evidence>
<dbReference type="GO" id="GO:0000978">
    <property type="term" value="F:RNA polymerase II cis-regulatory region sequence-specific DNA binding"/>
    <property type="evidence" value="ECO:0007669"/>
    <property type="project" value="TreeGrafter"/>
</dbReference>
<reference evidence="9" key="3">
    <citation type="submission" date="2025-09" db="UniProtKB">
        <authorList>
            <consortium name="Ensembl"/>
        </authorList>
    </citation>
    <scope>IDENTIFICATION</scope>
</reference>
<evidence type="ECO:0000313" key="10">
    <source>
        <dbReference type="Proteomes" id="UP000694397"/>
    </source>
</evidence>
<dbReference type="Ensembl" id="ENSSFOT00015052398.1">
    <property type="protein sequence ID" value="ENSSFOP00015071128.1"/>
    <property type="gene ID" value="ENSSFOG00015027107.1"/>
</dbReference>
<dbReference type="GO" id="GO:0000981">
    <property type="term" value="F:DNA-binding transcription factor activity, RNA polymerase II-specific"/>
    <property type="evidence" value="ECO:0007669"/>
    <property type="project" value="TreeGrafter"/>
</dbReference>
<comment type="similarity">
    <text evidence="1">Belongs to the DMRT family.</text>
</comment>
<dbReference type="GO" id="GO:0005634">
    <property type="term" value="C:nucleus"/>
    <property type="evidence" value="ECO:0007669"/>
    <property type="project" value="UniProtKB-SubCell"/>
</dbReference>
<feature type="region of interest" description="Disordered" evidence="7">
    <location>
        <begin position="68"/>
        <end position="141"/>
    </location>
</feature>
<name>A0A8C9W9J6_SCLFO</name>
<keyword evidence="4 6" id="KW-0238">DNA-binding</keyword>
<dbReference type="InterPro" id="IPR036407">
    <property type="entry name" value="DM_DNA-bd_sf"/>
</dbReference>
<sequence length="176" mass="18935">MPRFSKPENAPAEETVRKVQRKPKCSRCRNHGFVVTLKGHSGGCPFGLCRCWKCSLITQRTSIMASHRRMKKAHRLECRRASESREVRSRAGGGSGPDHAGGEAGPAVSSSSPVRTQSVTRMTPPQLEAPGGGGACSEVSATLSLPPRSTRSDLRWTVFLTMCGGNNFKSSACDCT</sequence>
<organism evidence="9 10">
    <name type="scientific">Scleropages formosus</name>
    <name type="common">Asian bonytongue</name>
    <name type="synonym">Osteoglossum formosum</name>
    <dbReference type="NCBI Taxonomy" id="113540"/>
    <lineage>
        <taxon>Eukaryota</taxon>
        <taxon>Metazoa</taxon>
        <taxon>Chordata</taxon>
        <taxon>Craniata</taxon>
        <taxon>Vertebrata</taxon>
        <taxon>Euteleostomi</taxon>
        <taxon>Actinopterygii</taxon>
        <taxon>Neopterygii</taxon>
        <taxon>Teleostei</taxon>
        <taxon>Osteoglossocephala</taxon>
        <taxon>Osteoglossomorpha</taxon>
        <taxon>Osteoglossiformes</taxon>
        <taxon>Osteoglossidae</taxon>
        <taxon>Scleropages</taxon>
    </lineage>
</organism>
<feature type="compositionally biased region" description="Polar residues" evidence="7">
    <location>
        <begin position="108"/>
        <end position="123"/>
    </location>
</feature>
<evidence type="ECO:0000256" key="2">
    <source>
        <dbReference type="ARBA" id="ARBA00022723"/>
    </source>
</evidence>
<dbReference type="SMART" id="SM00301">
    <property type="entry name" value="DM"/>
    <property type="match status" value="1"/>
</dbReference>
<dbReference type="InterPro" id="IPR026607">
    <property type="entry name" value="DMRT"/>
</dbReference>
<dbReference type="PANTHER" id="PTHR12322">
    <property type="entry name" value="DOUBLESEX AND MAB-3 RELATED TRANSCRIPTION FACTOR DMRT"/>
    <property type="match status" value="1"/>
</dbReference>
<feature type="DNA-binding region" description="DM" evidence="6">
    <location>
        <begin position="25"/>
        <end position="80"/>
    </location>
</feature>
<dbReference type="GO" id="GO:0007281">
    <property type="term" value="P:germ cell development"/>
    <property type="evidence" value="ECO:0007669"/>
    <property type="project" value="TreeGrafter"/>
</dbReference>
<dbReference type="AlphaFoldDB" id="A0A8C9W9J6"/>
<dbReference type="Gene3D" id="4.10.1040.10">
    <property type="entry name" value="DM DNA-binding domain"/>
    <property type="match status" value="1"/>
</dbReference>
<accession>A0A8C9W9J6</accession>
<keyword evidence="10" id="KW-1185">Reference proteome</keyword>
<dbReference type="SUPFAM" id="SSF82927">
    <property type="entry name" value="Cysteine-rich DNA binding domain, (DM domain)"/>
    <property type="match status" value="1"/>
</dbReference>
<dbReference type="OrthoDB" id="6162476at2759"/>
<dbReference type="GeneTree" id="ENSGT00990000204738"/>
<evidence type="ECO:0000256" key="5">
    <source>
        <dbReference type="ARBA" id="ARBA00023242"/>
    </source>
</evidence>
<dbReference type="InterPro" id="IPR001275">
    <property type="entry name" value="DM_DNA-bd"/>
</dbReference>
<comment type="subcellular location">
    <subcellularLocation>
        <location evidence="6">Nucleus</location>
    </subcellularLocation>
</comment>
<feature type="compositionally biased region" description="Basic and acidic residues" evidence="7">
    <location>
        <begin position="75"/>
        <end position="89"/>
    </location>
</feature>
<evidence type="ECO:0000256" key="7">
    <source>
        <dbReference type="SAM" id="MobiDB-lite"/>
    </source>
</evidence>
<reference evidence="9" key="2">
    <citation type="submission" date="2025-08" db="UniProtKB">
        <authorList>
            <consortium name="Ensembl"/>
        </authorList>
    </citation>
    <scope>IDENTIFICATION</scope>
</reference>
<evidence type="ECO:0000259" key="8">
    <source>
        <dbReference type="PROSITE" id="PS50809"/>
    </source>
</evidence>
<keyword evidence="5 6" id="KW-0539">Nucleus</keyword>
<dbReference type="Proteomes" id="UP000694397">
    <property type="component" value="Chromosome 3"/>
</dbReference>
<dbReference type="GO" id="GO:0046872">
    <property type="term" value="F:metal ion binding"/>
    <property type="evidence" value="ECO:0007669"/>
    <property type="project" value="UniProtKB-KW"/>
</dbReference>
<dbReference type="PROSITE" id="PS40000">
    <property type="entry name" value="DM_1"/>
    <property type="match status" value="1"/>
</dbReference>
<protein>
    <recommendedName>
        <fullName evidence="8">DM domain-containing protein</fullName>
    </recommendedName>
</protein>
<dbReference type="FunFam" id="4.10.1040.10:FF:000001">
    <property type="entry name" value="doublesex- and mab-3-related transcription factor 1"/>
    <property type="match status" value="1"/>
</dbReference>
<keyword evidence="3 6" id="KW-0862">Zinc</keyword>
<proteinExistence type="inferred from homology"/>
<evidence type="ECO:0000256" key="1">
    <source>
        <dbReference type="ARBA" id="ARBA00006834"/>
    </source>
</evidence>
<reference evidence="9 10" key="1">
    <citation type="submission" date="2019-04" db="EMBL/GenBank/DDBJ databases">
        <authorList>
            <consortium name="Wellcome Sanger Institute Data Sharing"/>
        </authorList>
    </citation>
    <scope>NUCLEOTIDE SEQUENCE [LARGE SCALE GENOMIC DNA]</scope>
</reference>
<keyword evidence="2 6" id="KW-0479">Metal-binding</keyword>
<dbReference type="PANTHER" id="PTHR12322:SF76">
    <property type="entry name" value="DOUBLESEX- AND MAB-3-RELATED TRANSCRIPTION FACTOR A2"/>
    <property type="match status" value="1"/>
</dbReference>
<feature type="domain" description="DM" evidence="8">
    <location>
        <begin position="25"/>
        <end position="80"/>
    </location>
</feature>
<dbReference type="PROSITE" id="PS50809">
    <property type="entry name" value="DM_2"/>
    <property type="match status" value="1"/>
</dbReference>
<evidence type="ECO:0000256" key="3">
    <source>
        <dbReference type="ARBA" id="ARBA00022833"/>
    </source>
</evidence>
<evidence type="ECO:0000256" key="4">
    <source>
        <dbReference type="ARBA" id="ARBA00023125"/>
    </source>
</evidence>